<evidence type="ECO:0000313" key="4">
    <source>
        <dbReference type="EMBL" id="PHQ28500.1"/>
    </source>
</evidence>
<dbReference type="Proteomes" id="UP000229433">
    <property type="component" value="Unassembled WGS sequence"/>
</dbReference>
<protein>
    <submittedName>
        <fullName evidence="4">ACP phosphodiesterase</fullName>
    </submittedName>
</protein>
<dbReference type="EMBL" id="NQXA01000013">
    <property type="protein sequence ID" value="PHQ28500.1"/>
    <property type="molecule type" value="Genomic_DNA"/>
</dbReference>
<reference evidence="4 5" key="1">
    <citation type="submission" date="2017-08" db="EMBL/GenBank/DDBJ databases">
        <title>The whole genome shortgun sequences of strain Leeuwenhoekiella nanhaiensis G18 from the South China Sea.</title>
        <authorList>
            <person name="Liu Q."/>
        </authorList>
    </citation>
    <scope>NUCLEOTIDE SEQUENCE [LARGE SCALE GENOMIC DNA]</scope>
    <source>
        <strain evidence="4 5">G18</strain>
    </source>
</reference>
<keyword evidence="2" id="KW-0378">Hydrolase</keyword>
<dbReference type="Pfam" id="PF04336">
    <property type="entry name" value="ACP_PD"/>
    <property type="match status" value="1"/>
</dbReference>
<keyword evidence="5" id="KW-1185">Reference proteome</keyword>
<keyword evidence="1" id="KW-0444">Lipid biosynthesis</keyword>
<dbReference type="AlphaFoldDB" id="A0A2G1VPF3"/>
<sequence length="206" mass="24213">MNFLAHIYLSGDDELVTLGNFMADGIKGKQYKKFSPRLKKGILLHRSIDTFTDAHPTVRQSTRRLHAKYSHYSGVIVDILYDHFLAKNWQQYSKVPLEQFVSDFYDSLDRHYDVLTNSIQHMIPHMIADNWLLSYAKISGIATVLHNMNRRTRNRSGMDRAVEDLQEHYTDFEHEFTSFFEELRAFSTERLEELNTEFPDTNTTDL</sequence>
<organism evidence="4 5">
    <name type="scientific">Leeuwenhoekiella nanhaiensis</name>
    <dbReference type="NCBI Taxonomy" id="1655491"/>
    <lineage>
        <taxon>Bacteria</taxon>
        <taxon>Pseudomonadati</taxon>
        <taxon>Bacteroidota</taxon>
        <taxon>Flavobacteriia</taxon>
        <taxon>Flavobacteriales</taxon>
        <taxon>Flavobacteriaceae</taxon>
        <taxon>Leeuwenhoekiella</taxon>
    </lineage>
</organism>
<evidence type="ECO:0000256" key="2">
    <source>
        <dbReference type="ARBA" id="ARBA00022801"/>
    </source>
</evidence>
<accession>A0A2G1VPF3</accession>
<comment type="caution">
    <text evidence="4">The sequence shown here is derived from an EMBL/GenBank/DDBJ whole genome shotgun (WGS) entry which is preliminary data.</text>
</comment>
<evidence type="ECO:0000256" key="3">
    <source>
        <dbReference type="ARBA" id="ARBA00023098"/>
    </source>
</evidence>
<dbReference type="PANTHER" id="PTHR38764">
    <property type="entry name" value="ACYL CARRIER PROTEIN PHOSPHODIESTERASE"/>
    <property type="match status" value="1"/>
</dbReference>
<name>A0A2G1VPF3_9FLAO</name>
<dbReference type="GO" id="GO:0008770">
    <property type="term" value="F:[acyl-carrier-protein] phosphodiesterase activity"/>
    <property type="evidence" value="ECO:0007669"/>
    <property type="project" value="InterPro"/>
</dbReference>
<proteinExistence type="predicted"/>
<dbReference type="OrthoDB" id="8442777at2"/>
<evidence type="ECO:0000313" key="5">
    <source>
        <dbReference type="Proteomes" id="UP000229433"/>
    </source>
</evidence>
<keyword evidence="3" id="KW-0443">Lipid metabolism</keyword>
<dbReference type="GO" id="GO:0006633">
    <property type="term" value="P:fatty acid biosynthetic process"/>
    <property type="evidence" value="ECO:0007669"/>
    <property type="project" value="InterPro"/>
</dbReference>
<dbReference type="RefSeq" id="WP_099647017.1">
    <property type="nucleotide sequence ID" value="NZ_KZ319295.1"/>
</dbReference>
<dbReference type="PANTHER" id="PTHR38764:SF1">
    <property type="entry name" value="ACYL CARRIER PROTEIN PHOSPHODIESTERASE"/>
    <property type="match status" value="1"/>
</dbReference>
<evidence type="ECO:0000256" key="1">
    <source>
        <dbReference type="ARBA" id="ARBA00022516"/>
    </source>
</evidence>
<gene>
    <name evidence="4" type="ORF">CJ305_14500</name>
</gene>
<dbReference type="InterPro" id="IPR007431">
    <property type="entry name" value="ACP_PD"/>
</dbReference>
<dbReference type="PIRSF" id="PIRSF011489">
    <property type="entry name" value="DUF479"/>
    <property type="match status" value="1"/>
</dbReference>